<evidence type="ECO:0000313" key="6">
    <source>
        <dbReference type="Proteomes" id="UP000596739"/>
    </source>
</evidence>
<dbReference type="InterPro" id="IPR036388">
    <property type="entry name" value="WH-like_DNA-bd_sf"/>
</dbReference>
<dbReference type="PROSITE" id="PS50995">
    <property type="entry name" value="HTH_MARR_2"/>
    <property type="match status" value="1"/>
</dbReference>
<evidence type="ECO:0000256" key="1">
    <source>
        <dbReference type="ARBA" id="ARBA00023015"/>
    </source>
</evidence>
<dbReference type="SMART" id="SM00347">
    <property type="entry name" value="HTH_MARR"/>
    <property type="match status" value="1"/>
</dbReference>
<dbReference type="InterPro" id="IPR000835">
    <property type="entry name" value="HTH_MarR-typ"/>
</dbReference>
<comment type="caution">
    <text evidence="5">The sequence shown here is derived from an EMBL/GenBank/DDBJ whole genome shotgun (WGS) entry which is preliminary data.</text>
</comment>
<evidence type="ECO:0000313" key="5">
    <source>
        <dbReference type="EMBL" id="MBK1812783.1"/>
    </source>
</evidence>
<dbReference type="PROSITE" id="PS01117">
    <property type="entry name" value="HTH_MARR_1"/>
    <property type="match status" value="1"/>
</dbReference>
<feature type="domain" description="HTH marR-type" evidence="4">
    <location>
        <begin position="1"/>
        <end position="142"/>
    </location>
</feature>
<dbReference type="EMBL" id="JAENHN010000051">
    <property type="protein sequence ID" value="MBK1812783.1"/>
    <property type="molecule type" value="Genomic_DNA"/>
</dbReference>
<dbReference type="InterPro" id="IPR039422">
    <property type="entry name" value="MarR/SlyA-like"/>
</dbReference>
<gene>
    <name evidence="5" type="ORF">JHL18_19355</name>
</gene>
<name>A0ABS1ETT6_9CLOT</name>
<dbReference type="InterPro" id="IPR036390">
    <property type="entry name" value="WH_DNA-bd_sf"/>
</dbReference>
<dbReference type="SUPFAM" id="SSF46785">
    <property type="entry name" value="Winged helix' DNA-binding domain"/>
    <property type="match status" value="1"/>
</dbReference>
<evidence type="ECO:0000256" key="2">
    <source>
        <dbReference type="ARBA" id="ARBA00023125"/>
    </source>
</evidence>
<dbReference type="Proteomes" id="UP000596739">
    <property type="component" value="Unassembled WGS sequence"/>
</dbReference>
<keyword evidence="3" id="KW-0804">Transcription</keyword>
<dbReference type="InterPro" id="IPR023187">
    <property type="entry name" value="Tscrpt_reg_MarR-type_CS"/>
</dbReference>
<dbReference type="PRINTS" id="PR00598">
    <property type="entry name" value="HTHMARR"/>
</dbReference>
<dbReference type="PANTHER" id="PTHR33164:SF101">
    <property type="entry name" value="TRANSCRIPTIONAL REPRESSOR MPRA"/>
    <property type="match status" value="1"/>
</dbReference>
<proteinExistence type="predicted"/>
<evidence type="ECO:0000256" key="3">
    <source>
        <dbReference type="ARBA" id="ARBA00023163"/>
    </source>
</evidence>
<dbReference type="Pfam" id="PF12802">
    <property type="entry name" value="MarR_2"/>
    <property type="match status" value="1"/>
</dbReference>
<dbReference type="Gene3D" id="1.10.10.10">
    <property type="entry name" value="Winged helix-like DNA-binding domain superfamily/Winged helix DNA-binding domain"/>
    <property type="match status" value="1"/>
</dbReference>
<accession>A0ABS1ETT6</accession>
<keyword evidence="1" id="KW-0805">Transcription regulation</keyword>
<organism evidence="5 6">
    <name type="scientific">Clostridium yunnanense</name>
    <dbReference type="NCBI Taxonomy" id="2800325"/>
    <lineage>
        <taxon>Bacteria</taxon>
        <taxon>Bacillati</taxon>
        <taxon>Bacillota</taxon>
        <taxon>Clostridia</taxon>
        <taxon>Eubacteriales</taxon>
        <taxon>Clostridiaceae</taxon>
        <taxon>Clostridium</taxon>
    </lineage>
</organism>
<dbReference type="PANTHER" id="PTHR33164">
    <property type="entry name" value="TRANSCRIPTIONAL REGULATOR, MARR FAMILY"/>
    <property type="match status" value="1"/>
</dbReference>
<sequence>MDVFKELFLMQQAYATLFSLTNKVQMVGDKYLEGLTSRQYMAVVAMAHLDEDERTINNIARKLGTTKQSVKQLIDIMEKKGYIKTVPSTKDKRAVNVVITEEGTKVIVKCTENGIYLFADLFKDFSSNEIETLWKLLKKLYHFDGEEQDGFESEGFLDLGVDPSEFEQKVLKEFGKRRILKKEL</sequence>
<evidence type="ECO:0000259" key="4">
    <source>
        <dbReference type="PROSITE" id="PS50995"/>
    </source>
</evidence>
<protein>
    <submittedName>
        <fullName evidence="5">MarR family transcriptional regulator</fullName>
    </submittedName>
</protein>
<keyword evidence="6" id="KW-1185">Reference proteome</keyword>
<dbReference type="RefSeq" id="WP_200272317.1">
    <property type="nucleotide sequence ID" value="NZ_JAENHN010000051.1"/>
</dbReference>
<keyword evidence="2" id="KW-0238">DNA-binding</keyword>
<reference evidence="6" key="1">
    <citation type="submission" date="2021-01" db="EMBL/GenBank/DDBJ databases">
        <title>Genome public.</title>
        <authorList>
            <person name="Liu C."/>
            <person name="Sun Q."/>
        </authorList>
    </citation>
    <scope>NUCLEOTIDE SEQUENCE [LARGE SCALE GENOMIC DNA]</scope>
    <source>
        <strain evidence="6">YIM B02505</strain>
    </source>
</reference>